<sequence>MMKNRFSRGVCSTDPVADADARDCITVPKRTLSGNRKDAAGKTETAEWNLPKGSARQSAEEPAAYTLPKGSKWQRQQRIKSVFVVSPSTAADARSTRPSIFRGRYSLMAHPESVVSSFGRNTLIARDMIIGHLARASFLRPSRSLADVAGKCVDDCMSSRSSISFRLDSGIGTSTANDDAPRPAHLHKKMPFRLTESELIGSVWPTAPMLELPCSFGLLSAELNDCPLSTKPASWNQPKLQSFACVPETFGRLFAPSEMHHTSHSGVGKHQQALVHEINHMVATYKSLVQLVGTHLDTVHLREDLLHLKDQCLKTCDSAKNCILPQLKSETREPCHSSEFTKHANQFIGSVNLFIIEMRRYQSLRDEFVNSFDSRAPPSVEGCSAATHTSRQFSSSDSSQNCNDSEREKFARDLAEAEAILETLENAIAIHFSTSKTDPEKCPVVTRSKRRNWRLGKLFANFKTSYA</sequence>
<name>A0A085MD04_9BILA</name>
<evidence type="ECO:0000256" key="2">
    <source>
        <dbReference type="ARBA" id="ARBA00022700"/>
    </source>
</evidence>
<organism evidence="4 5">
    <name type="scientific">Trichuris suis</name>
    <name type="common">pig whipworm</name>
    <dbReference type="NCBI Taxonomy" id="68888"/>
    <lineage>
        <taxon>Eukaryota</taxon>
        <taxon>Metazoa</taxon>
        <taxon>Ecdysozoa</taxon>
        <taxon>Nematoda</taxon>
        <taxon>Enoplea</taxon>
        <taxon>Dorylaimia</taxon>
        <taxon>Trichinellida</taxon>
        <taxon>Trichuridae</taxon>
        <taxon>Trichuris</taxon>
    </lineage>
</organism>
<dbReference type="PANTHER" id="PTHR21029">
    <property type="entry name" value="R-SEVEN BINDING PROTEIN (R7BP) HOMOLOG"/>
    <property type="match status" value="1"/>
</dbReference>
<keyword evidence="5" id="KW-1185">Reference proteome</keyword>
<comment type="similarity">
    <text evidence="1">Belongs to the RGS7BP/RGS9BP family.</text>
</comment>
<dbReference type="EMBL" id="KL363202">
    <property type="protein sequence ID" value="KFD55100.1"/>
    <property type="molecule type" value="Genomic_DNA"/>
</dbReference>
<dbReference type="InterPro" id="IPR026512">
    <property type="entry name" value="RGS7BP/RGS9BP"/>
</dbReference>
<evidence type="ECO:0000256" key="3">
    <source>
        <dbReference type="SAM" id="MobiDB-lite"/>
    </source>
</evidence>
<protein>
    <submittedName>
        <fullName evidence="4">Uncharacterized protein</fullName>
    </submittedName>
</protein>
<accession>A0A085MD04</accession>
<dbReference type="AlphaFoldDB" id="A0A085MD04"/>
<reference evidence="4 5" key="1">
    <citation type="journal article" date="2014" name="Nat. Genet.">
        <title>Genome and transcriptome of the porcine whipworm Trichuris suis.</title>
        <authorList>
            <person name="Jex A.R."/>
            <person name="Nejsum P."/>
            <person name="Schwarz E.M."/>
            <person name="Hu L."/>
            <person name="Young N.D."/>
            <person name="Hall R.S."/>
            <person name="Korhonen P.K."/>
            <person name="Liao S."/>
            <person name="Thamsborg S."/>
            <person name="Xia J."/>
            <person name="Xu P."/>
            <person name="Wang S."/>
            <person name="Scheerlinck J.P."/>
            <person name="Hofmann A."/>
            <person name="Sternberg P.W."/>
            <person name="Wang J."/>
            <person name="Gasser R.B."/>
        </authorList>
    </citation>
    <scope>NUCLEOTIDE SEQUENCE [LARGE SCALE GENOMIC DNA]</scope>
    <source>
        <strain evidence="4">DCEP-RM93M</strain>
    </source>
</reference>
<evidence type="ECO:0000313" key="5">
    <source>
        <dbReference type="Proteomes" id="UP000030764"/>
    </source>
</evidence>
<feature type="region of interest" description="Disordered" evidence="3">
    <location>
        <begin position="51"/>
        <end position="72"/>
    </location>
</feature>
<gene>
    <name evidence="4" type="ORF">M513_04018</name>
</gene>
<evidence type="ECO:0000313" key="4">
    <source>
        <dbReference type="EMBL" id="KFD55100.1"/>
    </source>
</evidence>
<dbReference type="Proteomes" id="UP000030764">
    <property type="component" value="Unassembled WGS sequence"/>
</dbReference>
<proteinExistence type="inferred from homology"/>
<dbReference type="GO" id="GO:0009968">
    <property type="term" value="P:negative regulation of signal transduction"/>
    <property type="evidence" value="ECO:0007669"/>
    <property type="project" value="UniProtKB-KW"/>
</dbReference>
<evidence type="ECO:0000256" key="1">
    <source>
        <dbReference type="ARBA" id="ARBA00007457"/>
    </source>
</evidence>
<keyword evidence="2" id="KW-0734">Signal transduction inhibitor</keyword>